<evidence type="ECO:0000256" key="8">
    <source>
        <dbReference type="ARBA" id="ARBA00024202"/>
    </source>
</evidence>
<evidence type="ECO:0000256" key="9">
    <source>
        <dbReference type="RuleBase" id="RU363032"/>
    </source>
</evidence>
<evidence type="ECO:0000256" key="7">
    <source>
        <dbReference type="ARBA" id="ARBA00023136"/>
    </source>
</evidence>
<dbReference type="Proteomes" id="UP001500359">
    <property type="component" value="Unassembled WGS sequence"/>
</dbReference>
<dbReference type="InterPro" id="IPR025966">
    <property type="entry name" value="OppC_N"/>
</dbReference>
<dbReference type="CDD" id="cd06261">
    <property type="entry name" value="TM_PBP2"/>
    <property type="match status" value="1"/>
</dbReference>
<evidence type="ECO:0000256" key="3">
    <source>
        <dbReference type="ARBA" id="ARBA00022475"/>
    </source>
</evidence>
<comment type="subcellular location">
    <subcellularLocation>
        <location evidence="1">Cell inner membrane</location>
        <topology evidence="1">Multi-pass membrane protein</topology>
    </subcellularLocation>
    <subcellularLocation>
        <location evidence="9">Cell membrane</location>
        <topology evidence="9">Multi-pass membrane protein</topology>
    </subcellularLocation>
</comment>
<sequence length="299" mass="32607">MPMPNLNIYQEEFHPSPLVQTWFEFRKSHIAVLGMWLLAFFVAMVIVGPIIAPFDPLLQNPNAFLVKPAWDVSGSIRHLFGTDSLGRDLLSRLIYGCRITLGISFLLVLLSMLVGVTLGAIAGMTHGVRASVLNHLLDSIMAVPTLLIAIVIVGILGIGLVNTMWAISLALIPQFVHNTREVVRAEMQKEYVLASKLDGAKNFHLFFYCILPNMYEMLVVQGTMALSIAILDISALGFIGLGAQPPSPELGVMLSEGLKEAYKSPWLIALPGSAIFLMVLSVNVVGDGLRSALRNRLSS</sequence>
<gene>
    <name evidence="11" type="ORF">GCM10009114_24650</name>
</gene>
<feature type="transmembrane region" description="Helical" evidence="9">
    <location>
        <begin position="142"/>
        <end position="172"/>
    </location>
</feature>
<dbReference type="EMBL" id="BAAAFD010000007">
    <property type="protein sequence ID" value="GAA0857739.1"/>
    <property type="molecule type" value="Genomic_DNA"/>
</dbReference>
<evidence type="ECO:0000259" key="10">
    <source>
        <dbReference type="PROSITE" id="PS50928"/>
    </source>
</evidence>
<comment type="caution">
    <text evidence="11">The sequence shown here is derived from an EMBL/GenBank/DDBJ whole genome shotgun (WGS) entry which is preliminary data.</text>
</comment>
<feature type="transmembrane region" description="Helical" evidence="9">
    <location>
        <begin position="224"/>
        <end position="244"/>
    </location>
</feature>
<dbReference type="Pfam" id="PF12911">
    <property type="entry name" value="OppC_N"/>
    <property type="match status" value="1"/>
</dbReference>
<evidence type="ECO:0000313" key="11">
    <source>
        <dbReference type="EMBL" id="GAA0857739.1"/>
    </source>
</evidence>
<dbReference type="Gene3D" id="1.10.3720.10">
    <property type="entry name" value="MetI-like"/>
    <property type="match status" value="1"/>
</dbReference>
<evidence type="ECO:0000256" key="4">
    <source>
        <dbReference type="ARBA" id="ARBA00022519"/>
    </source>
</evidence>
<keyword evidence="6 9" id="KW-1133">Transmembrane helix</keyword>
<organism evidence="11 12">
    <name type="scientific">Aliiglaciecola litoralis</name>
    <dbReference type="NCBI Taxonomy" id="582857"/>
    <lineage>
        <taxon>Bacteria</taxon>
        <taxon>Pseudomonadati</taxon>
        <taxon>Pseudomonadota</taxon>
        <taxon>Gammaproteobacteria</taxon>
        <taxon>Alteromonadales</taxon>
        <taxon>Alteromonadaceae</taxon>
        <taxon>Aliiglaciecola</taxon>
    </lineage>
</organism>
<feature type="transmembrane region" description="Helical" evidence="9">
    <location>
        <begin position="99"/>
        <end position="122"/>
    </location>
</feature>
<keyword evidence="12" id="KW-1185">Reference proteome</keyword>
<dbReference type="InterPro" id="IPR050366">
    <property type="entry name" value="BP-dependent_transpt_permease"/>
</dbReference>
<feature type="domain" description="ABC transmembrane type-1" evidence="10">
    <location>
        <begin position="97"/>
        <end position="286"/>
    </location>
</feature>
<keyword evidence="7 9" id="KW-0472">Membrane</keyword>
<dbReference type="InterPro" id="IPR000515">
    <property type="entry name" value="MetI-like"/>
</dbReference>
<dbReference type="SUPFAM" id="SSF161098">
    <property type="entry name" value="MetI-like"/>
    <property type="match status" value="1"/>
</dbReference>
<evidence type="ECO:0000313" key="12">
    <source>
        <dbReference type="Proteomes" id="UP001500359"/>
    </source>
</evidence>
<accession>A0ABP3WWR5</accession>
<dbReference type="PANTHER" id="PTHR43386">
    <property type="entry name" value="OLIGOPEPTIDE TRANSPORT SYSTEM PERMEASE PROTEIN APPC"/>
    <property type="match status" value="1"/>
</dbReference>
<feature type="transmembrane region" description="Helical" evidence="9">
    <location>
        <begin position="264"/>
        <end position="286"/>
    </location>
</feature>
<dbReference type="PANTHER" id="PTHR43386:SF5">
    <property type="entry name" value="PUTRESCINE EXPORT SYSTEM PERMEASE PROTEIN SAPC"/>
    <property type="match status" value="1"/>
</dbReference>
<proteinExistence type="inferred from homology"/>
<evidence type="ECO:0000256" key="5">
    <source>
        <dbReference type="ARBA" id="ARBA00022692"/>
    </source>
</evidence>
<feature type="transmembrane region" description="Helical" evidence="9">
    <location>
        <begin position="30"/>
        <end position="52"/>
    </location>
</feature>
<protein>
    <submittedName>
        <fullName evidence="11">ABC transporter permease subunit</fullName>
    </submittedName>
</protein>
<reference evidence="12" key="1">
    <citation type="journal article" date="2019" name="Int. J. Syst. Evol. Microbiol.">
        <title>The Global Catalogue of Microorganisms (GCM) 10K type strain sequencing project: providing services to taxonomists for standard genome sequencing and annotation.</title>
        <authorList>
            <consortium name="The Broad Institute Genomics Platform"/>
            <consortium name="The Broad Institute Genome Sequencing Center for Infectious Disease"/>
            <person name="Wu L."/>
            <person name="Ma J."/>
        </authorList>
    </citation>
    <scope>NUCLEOTIDE SEQUENCE [LARGE SCALE GENOMIC DNA]</scope>
    <source>
        <strain evidence="12">JCM 15896</strain>
    </source>
</reference>
<comment type="similarity">
    <text evidence="8">Belongs to the binding-protein-dependent transport system permease family. OppBC subfamily.</text>
</comment>
<keyword evidence="5 9" id="KW-0812">Transmembrane</keyword>
<evidence type="ECO:0000256" key="6">
    <source>
        <dbReference type="ARBA" id="ARBA00022989"/>
    </source>
</evidence>
<keyword evidence="4" id="KW-0997">Cell inner membrane</keyword>
<evidence type="ECO:0000256" key="1">
    <source>
        <dbReference type="ARBA" id="ARBA00004429"/>
    </source>
</evidence>
<evidence type="ECO:0000256" key="2">
    <source>
        <dbReference type="ARBA" id="ARBA00022448"/>
    </source>
</evidence>
<name>A0ABP3WWR5_9ALTE</name>
<dbReference type="InterPro" id="IPR035906">
    <property type="entry name" value="MetI-like_sf"/>
</dbReference>
<keyword evidence="3" id="KW-1003">Cell membrane</keyword>
<dbReference type="PROSITE" id="PS50928">
    <property type="entry name" value="ABC_TM1"/>
    <property type="match status" value="1"/>
</dbReference>
<keyword evidence="2 9" id="KW-0813">Transport</keyword>
<dbReference type="Pfam" id="PF00528">
    <property type="entry name" value="BPD_transp_1"/>
    <property type="match status" value="1"/>
</dbReference>